<reference evidence="4" key="1">
    <citation type="submission" date="2016-06" db="UniProtKB">
        <authorList>
            <consortium name="WormBaseParasite"/>
        </authorList>
    </citation>
    <scope>IDENTIFICATION</scope>
</reference>
<reference evidence="2 3" key="2">
    <citation type="submission" date="2018-11" db="EMBL/GenBank/DDBJ databases">
        <authorList>
            <consortium name="Pathogen Informatics"/>
        </authorList>
    </citation>
    <scope>NUCLEOTIDE SEQUENCE [LARGE SCALE GENOMIC DNA]</scope>
</reference>
<feature type="compositionally biased region" description="Low complexity" evidence="1">
    <location>
        <begin position="72"/>
        <end position="85"/>
    </location>
</feature>
<organism evidence="3 4">
    <name type="scientific">Toxocara canis</name>
    <name type="common">Canine roundworm</name>
    <dbReference type="NCBI Taxonomy" id="6265"/>
    <lineage>
        <taxon>Eukaryota</taxon>
        <taxon>Metazoa</taxon>
        <taxon>Ecdysozoa</taxon>
        <taxon>Nematoda</taxon>
        <taxon>Chromadorea</taxon>
        <taxon>Rhabditida</taxon>
        <taxon>Spirurina</taxon>
        <taxon>Ascaridomorpha</taxon>
        <taxon>Ascaridoidea</taxon>
        <taxon>Toxocaridae</taxon>
        <taxon>Toxocara</taxon>
    </lineage>
</organism>
<feature type="region of interest" description="Disordered" evidence="1">
    <location>
        <begin position="61"/>
        <end position="87"/>
    </location>
</feature>
<evidence type="ECO:0000313" key="2">
    <source>
        <dbReference type="EMBL" id="VDM37737.1"/>
    </source>
</evidence>
<dbReference type="AlphaFoldDB" id="A0A183UD47"/>
<dbReference type="EMBL" id="UYWY01019490">
    <property type="protein sequence ID" value="VDM37737.1"/>
    <property type="molecule type" value="Genomic_DNA"/>
</dbReference>
<evidence type="ECO:0000313" key="3">
    <source>
        <dbReference type="Proteomes" id="UP000050794"/>
    </source>
</evidence>
<gene>
    <name evidence="2" type="ORF">TCNE_LOCUS6417</name>
</gene>
<dbReference type="Proteomes" id="UP000050794">
    <property type="component" value="Unassembled WGS sequence"/>
</dbReference>
<dbReference type="WBParaSite" id="TCNE_0000641701-mRNA-1">
    <property type="protein sequence ID" value="TCNE_0000641701-mRNA-1"/>
    <property type="gene ID" value="TCNE_0000641701"/>
</dbReference>
<evidence type="ECO:0000313" key="4">
    <source>
        <dbReference type="WBParaSite" id="TCNE_0000641701-mRNA-1"/>
    </source>
</evidence>
<sequence>MIKGKALGQRGQQSMQAMFMAYMMLPYGVRCGGAEACVRKQQGTARTVAVTMRRKAAAVVAVRHAPPPSTHSQSAAARARSASSRVNTTWEVSISAVV</sequence>
<accession>A0A183UD47</accession>
<name>A0A183UD47_TOXCA</name>
<proteinExistence type="predicted"/>
<keyword evidence="3" id="KW-1185">Reference proteome</keyword>
<evidence type="ECO:0000256" key="1">
    <source>
        <dbReference type="SAM" id="MobiDB-lite"/>
    </source>
</evidence>
<protein>
    <submittedName>
        <fullName evidence="4">Secreted protein</fullName>
    </submittedName>
</protein>